<dbReference type="EMBL" id="JBBIAA010000023">
    <property type="protein sequence ID" value="MEJ5946437.1"/>
    <property type="molecule type" value="Genomic_DNA"/>
</dbReference>
<protein>
    <submittedName>
        <fullName evidence="1">Uncharacterized protein</fullName>
    </submittedName>
</protein>
<dbReference type="Proteomes" id="UP001387100">
    <property type="component" value="Unassembled WGS sequence"/>
</dbReference>
<gene>
    <name evidence="1" type="ORF">WDZ17_14160</name>
</gene>
<name>A0ABU8RMW0_9ACTN</name>
<dbReference type="RefSeq" id="WP_339575820.1">
    <property type="nucleotide sequence ID" value="NZ_JBBIAA010000023.1"/>
</dbReference>
<sequence>MSFPADGWEFEAVFRPAGQPCGRAQTVPVEQTAEQEYRVLPAGAAGTYDVDLLGRGPQGDVAVTAQWTTVVDGPLPTPTASLTVLADHDGTVDSYGVELLLDDLAASPEQAEAVVTVTSSQGRSTTLEPTQVDGECQEEGWVLLTAPVEQGQQAAALGTAPFAYDVDLLLDGRRHTATATWPDDAREDDLAVDLVFTPPLPALTYER</sequence>
<proteinExistence type="predicted"/>
<evidence type="ECO:0000313" key="2">
    <source>
        <dbReference type="Proteomes" id="UP001387100"/>
    </source>
</evidence>
<keyword evidence="2" id="KW-1185">Reference proteome</keyword>
<accession>A0ABU8RMW0</accession>
<reference evidence="1 2" key="1">
    <citation type="journal article" date="2017" name="Int. J. Syst. Evol. Microbiol.">
        <title>Pseudokineococcus basanitobsidens sp. nov., isolated from volcanic rock.</title>
        <authorList>
            <person name="Lee D.W."/>
            <person name="Park M.Y."/>
            <person name="Kim J.J."/>
            <person name="Kim B.S."/>
        </authorList>
    </citation>
    <scope>NUCLEOTIDE SEQUENCE [LARGE SCALE GENOMIC DNA]</scope>
    <source>
        <strain evidence="1 2">DSM 103726</strain>
    </source>
</reference>
<evidence type="ECO:0000313" key="1">
    <source>
        <dbReference type="EMBL" id="MEJ5946437.1"/>
    </source>
</evidence>
<organism evidence="1 2">
    <name type="scientific">Pseudokineococcus basanitobsidens</name>
    <dbReference type="NCBI Taxonomy" id="1926649"/>
    <lineage>
        <taxon>Bacteria</taxon>
        <taxon>Bacillati</taxon>
        <taxon>Actinomycetota</taxon>
        <taxon>Actinomycetes</taxon>
        <taxon>Kineosporiales</taxon>
        <taxon>Kineosporiaceae</taxon>
        <taxon>Pseudokineococcus</taxon>
    </lineage>
</organism>
<comment type="caution">
    <text evidence="1">The sequence shown here is derived from an EMBL/GenBank/DDBJ whole genome shotgun (WGS) entry which is preliminary data.</text>
</comment>